<dbReference type="PROSITE" id="PS50157">
    <property type="entry name" value="ZINC_FINGER_C2H2_2"/>
    <property type="match status" value="1"/>
</dbReference>
<gene>
    <name evidence="3" type="ORF">HEP81_04667</name>
</gene>
<dbReference type="Proteomes" id="UP000516422">
    <property type="component" value="Chromosome"/>
</dbReference>
<name>A0A7H1Q3Q9_9ACTN</name>
<feature type="compositionally biased region" description="Basic residues" evidence="1">
    <location>
        <begin position="164"/>
        <end position="174"/>
    </location>
</feature>
<evidence type="ECO:0000313" key="3">
    <source>
        <dbReference type="EMBL" id="QNT94939.1"/>
    </source>
</evidence>
<feature type="compositionally biased region" description="Basic and acidic residues" evidence="1">
    <location>
        <begin position="66"/>
        <end position="75"/>
    </location>
</feature>
<dbReference type="EMBL" id="CP051006">
    <property type="protein sequence ID" value="QNT94939.1"/>
    <property type="molecule type" value="Genomic_DNA"/>
</dbReference>
<evidence type="ECO:0000259" key="2">
    <source>
        <dbReference type="PROSITE" id="PS50157"/>
    </source>
</evidence>
<dbReference type="InterPro" id="IPR013087">
    <property type="entry name" value="Znf_C2H2_type"/>
</dbReference>
<accession>A0A7H1Q3Q9</accession>
<protein>
    <recommendedName>
        <fullName evidence="2">C2H2-type domain-containing protein</fullName>
    </recommendedName>
</protein>
<evidence type="ECO:0000256" key="1">
    <source>
        <dbReference type="SAM" id="MobiDB-lite"/>
    </source>
</evidence>
<organism evidence="3 4">
    <name type="scientific">Streptomyces griseofuscus</name>
    <dbReference type="NCBI Taxonomy" id="146922"/>
    <lineage>
        <taxon>Bacteria</taxon>
        <taxon>Bacillati</taxon>
        <taxon>Actinomycetota</taxon>
        <taxon>Actinomycetes</taxon>
        <taxon>Kitasatosporales</taxon>
        <taxon>Streptomycetaceae</taxon>
        <taxon>Streptomyces</taxon>
    </lineage>
</organism>
<dbReference type="AlphaFoldDB" id="A0A7H1Q3Q9"/>
<proteinExistence type="predicted"/>
<sequence length="174" mass="18630">MPPELIRVQPTAALRREFALWAVAQNPKVRTASHYDFAVPADQFIHMPEHLLIGSVVDGHRYVSPDEDQAQKEPADSGGAELLGVGLPEREGIPGEPLPEVPAEAYPAGAEPTPAADTTALEDAQPGEGSDSSDQADGNDDQGDGGEFTCDVCSRPFKSERGRDTHRRQAHPEA</sequence>
<evidence type="ECO:0000313" key="4">
    <source>
        <dbReference type="Proteomes" id="UP000516422"/>
    </source>
</evidence>
<dbReference type="PROSITE" id="PS00028">
    <property type="entry name" value="ZINC_FINGER_C2H2_1"/>
    <property type="match status" value="1"/>
</dbReference>
<reference evidence="3 4" key="1">
    <citation type="submission" date="2020-04" db="EMBL/GenBank/DDBJ databases">
        <title>Characterization and engineering of Streptomyces griseofuscus DSM40191 as a potential heterologous host for expression of BGCs.</title>
        <authorList>
            <person name="Gren T."/>
            <person name="Whitford C.M."/>
            <person name="Mohite O.S."/>
            <person name="Joergensen T.S."/>
            <person name="Nielsen J.B."/>
            <person name="Lee S.Y."/>
            <person name="Weber T."/>
        </authorList>
    </citation>
    <scope>NUCLEOTIDE SEQUENCE [LARGE SCALE GENOMIC DNA]</scope>
    <source>
        <strain evidence="3 4">DSM 40191</strain>
    </source>
</reference>
<feature type="domain" description="C2H2-type" evidence="2">
    <location>
        <begin position="148"/>
        <end position="174"/>
    </location>
</feature>
<dbReference type="KEGG" id="sgf:HEP81_04667"/>
<feature type="region of interest" description="Disordered" evidence="1">
    <location>
        <begin position="66"/>
        <end position="174"/>
    </location>
</feature>